<keyword evidence="3 5" id="KW-0175">Coiled coil</keyword>
<dbReference type="Ensembl" id="ENSORLT00020029977.1">
    <property type="protein sequence ID" value="ENSORLP00020020571.1"/>
    <property type="gene ID" value="ENSORLG00020021557.1"/>
</dbReference>
<comment type="subcellular location">
    <subcellularLocation>
        <location evidence="1">Nucleus</location>
    </subcellularLocation>
</comment>
<comment type="similarity">
    <text evidence="2">Belongs to the MTUS1 family.</text>
</comment>
<feature type="compositionally biased region" description="Basic and acidic residues" evidence="6">
    <location>
        <begin position="40"/>
        <end position="50"/>
    </location>
</feature>
<evidence type="ECO:0000256" key="1">
    <source>
        <dbReference type="ARBA" id="ARBA00004123"/>
    </source>
</evidence>
<dbReference type="Proteomes" id="UP000265180">
    <property type="component" value="Chromosome 1"/>
</dbReference>
<feature type="region of interest" description="Disordered" evidence="6">
    <location>
        <begin position="334"/>
        <end position="406"/>
    </location>
</feature>
<reference key="1">
    <citation type="journal article" date="2007" name="Nature">
        <title>The medaka draft genome and insights into vertebrate genome evolution.</title>
        <authorList>
            <person name="Kasahara M."/>
            <person name="Naruse K."/>
            <person name="Sasaki S."/>
            <person name="Nakatani Y."/>
            <person name="Qu W."/>
            <person name="Ahsan B."/>
            <person name="Yamada T."/>
            <person name="Nagayasu Y."/>
            <person name="Doi K."/>
            <person name="Kasai Y."/>
            <person name="Jindo T."/>
            <person name="Kobayashi D."/>
            <person name="Shimada A."/>
            <person name="Toyoda A."/>
            <person name="Kuroki Y."/>
            <person name="Fujiyama A."/>
            <person name="Sasaki T."/>
            <person name="Shimizu A."/>
            <person name="Asakawa S."/>
            <person name="Shimizu N."/>
            <person name="Hashimoto S."/>
            <person name="Yang J."/>
            <person name="Lee Y."/>
            <person name="Matsushima K."/>
            <person name="Sugano S."/>
            <person name="Sakaizumi M."/>
            <person name="Narita T."/>
            <person name="Ohishi K."/>
            <person name="Haga S."/>
            <person name="Ohta F."/>
            <person name="Nomoto H."/>
            <person name="Nogata K."/>
            <person name="Morishita T."/>
            <person name="Endo T."/>
            <person name="Shin-I T."/>
            <person name="Takeda H."/>
            <person name="Morishita S."/>
            <person name="Kohara Y."/>
        </authorList>
    </citation>
    <scope>NUCLEOTIDE SEQUENCE [LARGE SCALE GENOMIC DNA]</scope>
    <source>
        <strain>Hd-rR</strain>
    </source>
</reference>
<name>A0A3P9LIL4_ORYLA</name>
<feature type="compositionally biased region" description="Gly residues" evidence="6">
    <location>
        <begin position="132"/>
        <end position="143"/>
    </location>
</feature>
<dbReference type="AlphaFoldDB" id="A0A3P9LIL4"/>
<feature type="compositionally biased region" description="Polar residues" evidence="6">
    <location>
        <begin position="370"/>
        <end position="385"/>
    </location>
</feature>
<evidence type="ECO:0000256" key="5">
    <source>
        <dbReference type="SAM" id="Coils"/>
    </source>
</evidence>
<feature type="compositionally biased region" description="Polar residues" evidence="6">
    <location>
        <begin position="149"/>
        <end position="166"/>
    </location>
</feature>
<feature type="compositionally biased region" description="Pro residues" evidence="6">
    <location>
        <begin position="53"/>
        <end position="65"/>
    </location>
</feature>
<evidence type="ECO:0000256" key="6">
    <source>
        <dbReference type="SAM" id="MobiDB-lite"/>
    </source>
</evidence>
<evidence type="ECO:0000256" key="2">
    <source>
        <dbReference type="ARBA" id="ARBA00007585"/>
    </source>
</evidence>
<reference evidence="7" key="3">
    <citation type="submission" date="2025-08" db="UniProtKB">
        <authorList>
            <consortium name="Ensembl"/>
        </authorList>
    </citation>
    <scope>IDENTIFICATION</scope>
    <source>
        <strain evidence="7">HNI</strain>
    </source>
</reference>
<evidence type="ECO:0000256" key="4">
    <source>
        <dbReference type="ARBA" id="ARBA00023242"/>
    </source>
</evidence>
<protein>
    <submittedName>
        <fullName evidence="7">Microtubule associated tumor suppressor 1b</fullName>
    </submittedName>
</protein>
<feature type="coiled-coil region" evidence="5">
    <location>
        <begin position="437"/>
        <end position="548"/>
    </location>
</feature>
<feature type="region of interest" description="Disordered" evidence="6">
    <location>
        <begin position="737"/>
        <end position="762"/>
    </location>
</feature>
<feature type="compositionally biased region" description="Polar residues" evidence="6">
    <location>
        <begin position="334"/>
        <end position="346"/>
    </location>
</feature>
<feature type="compositionally biased region" description="Low complexity" evidence="6">
    <location>
        <begin position="94"/>
        <end position="121"/>
    </location>
</feature>
<feature type="coiled-coil region" evidence="5">
    <location>
        <begin position="579"/>
        <end position="693"/>
    </location>
</feature>
<feature type="compositionally biased region" description="Low complexity" evidence="6">
    <location>
        <begin position="72"/>
        <end position="83"/>
    </location>
</feature>
<sequence length="762" mass="83386">MANAVVSLRSAQLRPFGWNPITHHHLLLQTPPPRPGPRARQQEGDGRGDRGTAPPPGTGTGPPGPAEGGSGSPPQGEQSQTQSVPEPCSAADRAPQSPAGPAGPASKPAANQQSAGRAAASKLPVKGWNPGPAGGGGTSGAAGRGSPAVNQQPLRRTLSPPGSSAPQRPPVSRSRASAARLKPPTTAKAAISQTAARAPPAGGLLQTKQSAPFQRSGSARFSRLGAAVDRNQAREAPRPPNGSSQICPSAAGNQQNQHNWQNQQNQPLELVRLLLRSAESDLDLHLKHLRSSIDLRFMFLIPSVTAGLSRTALNNWAQTPTQNVPDQCLLSSSQVSDVTNGNSSGSAILPAADPPSPTGPAGSGFRTRTGPRSNTKTATRLQNASRPGVGGAADKQNQNKETEGKNQAVVQLRRLLLQGNRRVEALATVIQHLFSAREEALKQKTELSAQLSGLREELAASAQSCQRLQREKEEARLSFEESLRRQQEQHREELQQLEDRLKTFYQAEWDRALQEYQQEADRFQASMEQQLEELRSRHEEELRSQEACHSQRVESVRQQQAASVEEMRSVHQGELQELRSALKETQTSLEDRISALTAETEDLSQKLRAEEERRRQILSDKNLKDSHTVYLERELESLKVVLELKNKQLHQKEKKLMEMEKLAEANVKLEETLTKVQQENEDYKARMDKHAALSRQLSTEQALLQQTLQKESKVNKRLSMENEELLWKLHNGDLLASPRRLSPYGSPRNSASFPTAAPLSPR</sequence>
<dbReference type="InterPro" id="IPR051293">
    <property type="entry name" value="MTUS1/CCDC69"/>
</dbReference>
<proteinExistence type="inferred from homology"/>
<evidence type="ECO:0000313" key="8">
    <source>
        <dbReference type="Proteomes" id="UP000265180"/>
    </source>
</evidence>
<dbReference type="GO" id="GO:0005634">
    <property type="term" value="C:nucleus"/>
    <property type="evidence" value="ECO:0007669"/>
    <property type="project" value="UniProtKB-SubCell"/>
</dbReference>
<feature type="region of interest" description="Disordered" evidence="6">
    <location>
        <begin position="230"/>
        <end position="260"/>
    </location>
</feature>
<dbReference type="SUPFAM" id="SSF58113">
    <property type="entry name" value="Apolipoprotein A-I"/>
    <property type="match status" value="1"/>
</dbReference>
<feature type="region of interest" description="Disordered" evidence="6">
    <location>
        <begin position="24"/>
        <end position="218"/>
    </location>
</feature>
<reference evidence="7 8" key="2">
    <citation type="submission" date="2017-04" db="EMBL/GenBank/DDBJ databases">
        <title>CpG methylation of centromeres and impact of large insertions on vertebrate speciation.</title>
        <authorList>
            <person name="Ichikawa K."/>
            <person name="Yoshimura J."/>
            <person name="Morishita S."/>
        </authorList>
    </citation>
    <scope>NUCLEOTIDE SEQUENCE</scope>
    <source>
        <strain evidence="7 8">HNI</strain>
    </source>
</reference>
<dbReference type="PANTHER" id="PTHR24200:SF7">
    <property type="entry name" value="MICROTUBULE-ASSOCIATED TUMOR SUPPRESSOR 1"/>
    <property type="match status" value="1"/>
</dbReference>
<feature type="compositionally biased region" description="Polar residues" evidence="6">
    <location>
        <begin position="206"/>
        <end position="218"/>
    </location>
</feature>
<reference evidence="7" key="4">
    <citation type="submission" date="2025-09" db="UniProtKB">
        <authorList>
            <consortium name="Ensembl"/>
        </authorList>
    </citation>
    <scope>IDENTIFICATION</scope>
    <source>
        <strain evidence="7">HNI</strain>
    </source>
</reference>
<evidence type="ECO:0000256" key="3">
    <source>
        <dbReference type="ARBA" id="ARBA00023054"/>
    </source>
</evidence>
<keyword evidence="4" id="KW-0539">Nucleus</keyword>
<evidence type="ECO:0000313" key="7">
    <source>
        <dbReference type="Ensembl" id="ENSORLP00020020571.1"/>
    </source>
</evidence>
<organism evidence="7 8">
    <name type="scientific">Oryzias latipes</name>
    <name type="common">Japanese rice fish</name>
    <name type="synonym">Japanese killifish</name>
    <dbReference type="NCBI Taxonomy" id="8090"/>
    <lineage>
        <taxon>Eukaryota</taxon>
        <taxon>Metazoa</taxon>
        <taxon>Chordata</taxon>
        <taxon>Craniata</taxon>
        <taxon>Vertebrata</taxon>
        <taxon>Euteleostomi</taxon>
        <taxon>Actinopterygii</taxon>
        <taxon>Neopterygii</taxon>
        <taxon>Teleostei</taxon>
        <taxon>Neoteleostei</taxon>
        <taxon>Acanthomorphata</taxon>
        <taxon>Ovalentaria</taxon>
        <taxon>Atherinomorphae</taxon>
        <taxon>Beloniformes</taxon>
        <taxon>Adrianichthyidae</taxon>
        <taxon>Oryziinae</taxon>
        <taxon>Oryzias</taxon>
    </lineage>
</organism>
<accession>A0A3P9LIL4</accession>
<dbReference type="PANTHER" id="PTHR24200">
    <property type="entry name" value="TOUCAN, ISOFORM A"/>
    <property type="match status" value="1"/>
</dbReference>